<feature type="domain" description="Stc1" evidence="2">
    <location>
        <begin position="28"/>
        <end position="100"/>
    </location>
</feature>
<evidence type="ECO:0000313" key="4">
    <source>
        <dbReference type="Proteomes" id="UP000186955"/>
    </source>
</evidence>
<gene>
    <name evidence="3" type="ORF">PENSUB_1181</name>
</gene>
<accession>A0A1Q5UKS8</accession>
<sequence length="266" mass="29644">MVKESRQFAAGAAPSGGWQGDARESITCMLCDRELPLERYSPSAKKRLLAEIRKKGIEVLDNQQVVRCDCCGTQSRSEIPCMTCNQVRSINEFAHTQRQLQQPDSLQLDERDKMAEDPDEITELPPSGPENLVLGHQDNMQLDEGDNVTATQDELDKPVSELTRAMANLDPGRVTEKNSESAPVITRTIGMAENIMRQEPALEENEDTFVPTNRRFGMRAESWSGGASSASAIRAPTQNQNIIGDMSFAVVFGYDDDVYYTSSYQW</sequence>
<dbReference type="InterPro" id="IPR024630">
    <property type="entry name" value="Stc1"/>
</dbReference>
<evidence type="ECO:0000313" key="3">
    <source>
        <dbReference type="EMBL" id="OKP13081.1"/>
    </source>
</evidence>
<evidence type="ECO:0000256" key="1">
    <source>
        <dbReference type="SAM" id="MobiDB-lite"/>
    </source>
</evidence>
<organism evidence="3 4">
    <name type="scientific">Penicillium subrubescens</name>
    <dbReference type="NCBI Taxonomy" id="1316194"/>
    <lineage>
        <taxon>Eukaryota</taxon>
        <taxon>Fungi</taxon>
        <taxon>Dikarya</taxon>
        <taxon>Ascomycota</taxon>
        <taxon>Pezizomycotina</taxon>
        <taxon>Eurotiomycetes</taxon>
        <taxon>Eurotiomycetidae</taxon>
        <taxon>Eurotiales</taxon>
        <taxon>Aspergillaceae</taxon>
        <taxon>Penicillium</taxon>
    </lineage>
</organism>
<feature type="region of interest" description="Disordered" evidence="1">
    <location>
        <begin position="97"/>
        <end position="130"/>
    </location>
</feature>
<reference evidence="3 4" key="1">
    <citation type="submission" date="2016-10" db="EMBL/GenBank/DDBJ databases">
        <title>Genome sequence of the ascomycete fungus Penicillium subrubescens.</title>
        <authorList>
            <person name="De Vries R.P."/>
            <person name="Peng M."/>
            <person name="Dilokpimol A."/>
            <person name="Hilden K."/>
            <person name="Makela M.R."/>
            <person name="Grigoriev I."/>
            <person name="Riley R."/>
            <person name="Granchi Z."/>
        </authorList>
    </citation>
    <scope>NUCLEOTIDE SEQUENCE [LARGE SCALE GENOMIC DNA]</scope>
    <source>
        <strain evidence="3 4">CBS 132785</strain>
    </source>
</reference>
<dbReference type="Proteomes" id="UP000186955">
    <property type="component" value="Unassembled WGS sequence"/>
</dbReference>
<feature type="region of interest" description="Disordered" evidence="1">
    <location>
        <begin position="1"/>
        <end position="21"/>
    </location>
</feature>
<keyword evidence="4" id="KW-1185">Reference proteome</keyword>
<dbReference type="Pfam" id="PF12898">
    <property type="entry name" value="Stc1"/>
    <property type="match status" value="1"/>
</dbReference>
<protein>
    <recommendedName>
        <fullName evidence="2">Stc1 domain-containing protein</fullName>
    </recommendedName>
</protein>
<name>A0A1Q5UKS8_9EURO</name>
<proteinExistence type="predicted"/>
<evidence type="ECO:0000259" key="2">
    <source>
        <dbReference type="Pfam" id="PF12898"/>
    </source>
</evidence>
<comment type="caution">
    <text evidence="3">The sequence shown here is derived from an EMBL/GenBank/DDBJ whole genome shotgun (WGS) entry which is preliminary data.</text>
</comment>
<dbReference type="EMBL" id="MNBE01000157">
    <property type="protein sequence ID" value="OKP13081.1"/>
    <property type="molecule type" value="Genomic_DNA"/>
</dbReference>
<dbReference type="AlphaFoldDB" id="A0A1Q5UKS8"/>